<feature type="compositionally biased region" description="Polar residues" evidence="1">
    <location>
        <begin position="323"/>
        <end position="350"/>
    </location>
</feature>
<feature type="region of interest" description="Disordered" evidence="1">
    <location>
        <begin position="319"/>
        <end position="350"/>
    </location>
</feature>
<reference evidence="2" key="1">
    <citation type="submission" date="2021-01" db="EMBL/GenBank/DDBJ databases">
        <authorList>
            <person name="Corre E."/>
            <person name="Pelletier E."/>
            <person name="Niang G."/>
            <person name="Scheremetjew M."/>
            <person name="Finn R."/>
            <person name="Kale V."/>
            <person name="Holt S."/>
            <person name="Cochrane G."/>
            <person name="Meng A."/>
            <person name="Brown T."/>
            <person name="Cohen L."/>
        </authorList>
    </citation>
    <scope>NUCLEOTIDE SEQUENCE</scope>
</reference>
<accession>A0A7S0ZWI5</accession>
<feature type="compositionally biased region" description="Basic and acidic residues" evidence="1">
    <location>
        <begin position="193"/>
        <end position="204"/>
    </location>
</feature>
<sequence>MAQAAVRLRPRVFFCLCPMDSRRMLGRQDTDHERMFPKNSTASAASKSEVTVNGKVIRIWDYAQLETLSSGVLLQRVLAIRDAVGPDNCAPMPSKQVPDLIRWILHMQTELTSEKTSVGRGGAGVPPWFAQDDIKRPISPLRNSPQMAPRLPFGLRHTDSIEAARDHYNDMLEKKNEFAEVPKLGITTMRPGGEGRRHIEHGSHMENNGVPRTESKTGEGRRHIHTKDHLQEQTEELDAISKGTAVPESRKPAVETHTYGGHGVREVLSAADQEPREPGMSTFFDRKRHIDKQDHMLNHGTADASHWETRGRKNQEAFARPATTFNGTDPGYQSNWKQNPSRLQGTSLLV</sequence>
<feature type="compositionally biased region" description="Basic and acidic residues" evidence="1">
    <location>
        <begin position="213"/>
        <end position="222"/>
    </location>
</feature>
<dbReference type="AlphaFoldDB" id="A0A7S0ZWI5"/>
<proteinExistence type="predicted"/>
<dbReference type="EMBL" id="HBFQ01012463">
    <property type="protein sequence ID" value="CAD8834387.1"/>
    <property type="molecule type" value="Transcribed_RNA"/>
</dbReference>
<organism evidence="2">
    <name type="scientific">Noctiluca scintillans</name>
    <name type="common">Sea sparkle</name>
    <name type="synonym">Red tide dinoflagellate</name>
    <dbReference type="NCBI Taxonomy" id="2966"/>
    <lineage>
        <taxon>Eukaryota</taxon>
        <taxon>Sar</taxon>
        <taxon>Alveolata</taxon>
        <taxon>Dinophyceae</taxon>
        <taxon>Noctilucales</taxon>
        <taxon>Noctilucaceae</taxon>
        <taxon>Noctiluca</taxon>
    </lineage>
</organism>
<protein>
    <submittedName>
        <fullName evidence="2">Uncharacterized protein</fullName>
    </submittedName>
</protein>
<feature type="region of interest" description="Disordered" evidence="1">
    <location>
        <begin position="186"/>
        <end position="222"/>
    </location>
</feature>
<evidence type="ECO:0000256" key="1">
    <source>
        <dbReference type="SAM" id="MobiDB-lite"/>
    </source>
</evidence>
<evidence type="ECO:0000313" key="2">
    <source>
        <dbReference type="EMBL" id="CAD8834387.1"/>
    </source>
</evidence>
<gene>
    <name evidence="2" type="ORF">NSCI0253_LOCUS8735</name>
</gene>
<name>A0A7S0ZWI5_NOCSC</name>